<evidence type="ECO:0000256" key="6">
    <source>
        <dbReference type="ARBA" id="ARBA00022971"/>
    </source>
</evidence>
<keyword evidence="8 10" id="KW-0472">Membrane</keyword>
<accession>A0A367LI79</accession>
<feature type="transmembrane region" description="Helical" evidence="10">
    <location>
        <begin position="401"/>
        <end position="426"/>
    </location>
</feature>
<evidence type="ECO:0000256" key="8">
    <source>
        <dbReference type="ARBA" id="ARBA00023136"/>
    </source>
</evidence>
<feature type="compositionally biased region" description="Polar residues" evidence="11">
    <location>
        <begin position="680"/>
        <end position="689"/>
    </location>
</feature>
<gene>
    <name evidence="12" type="ORF">L249_6055</name>
</gene>
<evidence type="ECO:0000256" key="10">
    <source>
        <dbReference type="RuleBase" id="RU366035"/>
    </source>
</evidence>
<keyword evidence="7 10" id="KW-1133">Transmembrane helix</keyword>
<evidence type="ECO:0000256" key="9">
    <source>
        <dbReference type="ARBA" id="ARBA00023180"/>
    </source>
</evidence>
<dbReference type="PANTHER" id="PTHR31030:SF1">
    <property type="entry name" value="PLASMA MEMBRANE FUSION PROTEIN PRM1"/>
    <property type="match status" value="1"/>
</dbReference>
<dbReference type="GO" id="GO:0005886">
    <property type="term" value="C:plasma membrane"/>
    <property type="evidence" value="ECO:0007669"/>
    <property type="project" value="UniProtKB-SubCell"/>
</dbReference>
<feature type="transmembrane region" description="Helical" evidence="10">
    <location>
        <begin position="329"/>
        <end position="349"/>
    </location>
</feature>
<keyword evidence="13" id="KW-1185">Reference proteome</keyword>
<sequence length="689" mass="75600">MFSSSRKHVEAYPDLPPSLRTASFDSGDARKPHELHPRQLGPSYTPYLGLPSRLSQIWFNRWTILLLLVLVRVLLLISQLNHNVGDAKTKALSACSKVEDLGSGMASMPHYLSLGVNELAASGIEKAVDAMVKGLDLIMHGVQGIIFFYINFIAATYVCLITALVHGSLELVASVTEDATKAFNKVIDGTANEMQAVADGLEKAVKKVTDGIEHSIIGHFVPDIPKVDFSKPLDKLKKFDLHADDFAKDVRKLNKDLPDFGQVQNLTKQAIAIPFDIARKALNSTLGNYRFNRDVFPQAQKQRLTFCSDNDKLDKFFEHLFGLLRKVRITFAVLLSILAAAAMLPMAWFEIRRWRRQQKHAGLIAKNRYDPMDVAYIASRPVTSTTGIKLASKFRGRRQVLVRWCFAYATSVPAIFVLSLALAGLFSCLCQVILLKAVEAETPAVAHQVGEFAGEVVGALERVSDQWAADANGVVRGLNDDINRDVLMYVTNATDAVNNTINVFLHTMQEGLETVFNGTVLLDPIKSVLHCVIGIKLESVQKGLTWVHQHAHVNFPLFDNKTFSLGAKSSISGDSDLHTFLSSPSAVTTDEVSGAVNHVVVWLQNTLAQEALISTGILLIYIIVVLLGVIRTLACMVGAGGDETAQIQHQGDMQWQDAGVFAGSQRAPFEAGDEKVKDMSGSQGSRARR</sequence>
<dbReference type="OrthoDB" id="5356111at2759"/>
<evidence type="ECO:0000256" key="2">
    <source>
        <dbReference type="ARBA" id="ARBA00004651"/>
    </source>
</evidence>
<comment type="caution">
    <text evidence="12">The sequence shown here is derived from an EMBL/GenBank/DDBJ whole genome shotgun (WGS) entry which is preliminary data.</text>
</comment>
<dbReference type="EMBL" id="LKCN02000004">
    <property type="protein sequence ID" value="RCI14143.1"/>
    <property type="molecule type" value="Genomic_DNA"/>
</dbReference>
<evidence type="ECO:0000256" key="4">
    <source>
        <dbReference type="ARBA" id="ARBA00022475"/>
    </source>
</evidence>
<comment type="subcellular location">
    <subcellularLocation>
        <location evidence="2 10">Cell membrane</location>
        <topology evidence="2 10">Multi-pass membrane protein</topology>
    </subcellularLocation>
</comment>
<dbReference type="Proteomes" id="UP000253664">
    <property type="component" value="Unassembled WGS sequence"/>
</dbReference>
<dbReference type="InterPro" id="IPR026777">
    <property type="entry name" value="PRM1"/>
</dbReference>
<comment type="function">
    <text evidence="1 10">Involved in cell fusion during mating by stabilizing the plasma membrane fusion event.</text>
</comment>
<evidence type="ECO:0000256" key="3">
    <source>
        <dbReference type="ARBA" id="ARBA00010780"/>
    </source>
</evidence>
<evidence type="ECO:0000256" key="11">
    <source>
        <dbReference type="SAM" id="MobiDB-lite"/>
    </source>
</evidence>
<feature type="transmembrane region" description="Helical" evidence="10">
    <location>
        <begin position="57"/>
        <end position="77"/>
    </location>
</feature>
<feature type="region of interest" description="Disordered" evidence="11">
    <location>
        <begin position="1"/>
        <end position="20"/>
    </location>
</feature>
<feature type="transmembrane region" description="Helical" evidence="10">
    <location>
        <begin position="146"/>
        <end position="165"/>
    </location>
</feature>
<dbReference type="GO" id="GO:0043332">
    <property type="term" value="C:mating projection tip"/>
    <property type="evidence" value="ECO:0007669"/>
    <property type="project" value="UniProtKB-UniRule"/>
</dbReference>
<feature type="region of interest" description="Disordered" evidence="11">
    <location>
        <begin position="667"/>
        <end position="689"/>
    </location>
</feature>
<evidence type="ECO:0000313" key="13">
    <source>
        <dbReference type="Proteomes" id="UP000253664"/>
    </source>
</evidence>
<evidence type="ECO:0000313" key="12">
    <source>
        <dbReference type="EMBL" id="RCI14143.1"/>
    </source>
</evidence>
<evidence type="ECO:0000256" key="5">
    <source>
        <dbReference type="ARBA" id="ARBA00022692"/>
    </source>
</evidence>
<dbReference type="AlphaFoldDB" id="A0A367LI79"/>
<comment type="similarity">
    <text evidence="3 10">Belongs to the PRM1 family.</text>
</comment>
<protein>
    <recommendedName>
        <fullName evidence="10">Plasma membrane fusion protein PRM1</fullName>
    </recommendedName>
</protein>
<dbReference type="PANTHER" id="PTHR31030">
    <property type="entry name" value="PLASMA MEMBRANE FUSION PROTEIN PRM1"/>
    <property type="match status" value="1"/>
</dbReference>
<evidence type="ECO:0000256" key="1">
    <source>
        <dbReference type="ARBA" id="ARBA00002512"/>
    </source>
</evidence>
<dbReference type="STRING" id="1330021.A0A367LI79"/>
<keyword evidence="9" id="KW-0325">Glycoprotein</keyword>
<reference evidence="12 13" key="1">
    <citation type="journal article" date="2015" name="BMC Genomics">
        <title>Insights from the genome of Ophiocordyceps polyrhachis-furcata to pathogenicity and host specificity in insect fungi.</title>
        <authorList>
            <person name="Wichadakul D."/>
            <person name="Kobmoo N."/>
            <person name="Ingsriswang S."/>
            <person name="Tangphatsornruang S."/>
            <person name="Chantasingh D."/>
            <person name="Luangsa-ard J.J."/>
            <person name="Eurwilaichitr L."/>
        </authorList>
    </citation>
    <scope>NUCLEOTIDE SEQUENCE [LARGE SCALE GENOMIC DNA]</scope>
    <source>
        <strain evidence="12 13">BCC 54312</strain>
    </source>
</reference>
<proteinExistence type="inferred from homology"/>
<dbReference type="GO" id="GO:0032220">
    <property type="term" value="P:plasma membrane fusion involved in cytogamy"/>
    <property type="evidence" value="ECO:0007669"/>
    <property type="project" value="TreeGrafter"/>
</dbReference>
<evidence type="ECO:0000256" key="7">
    <source>
        <dbReference type="ARBA" id="ARBA00022989"/>
    </source>
</evidence>
<name>A0A367LI79_9HYPO</name>
<keyword evidence="5 10" id="KW-0812">Transmembrane</keyword>
<keyword evidence="6 10" id="KW-0184">Conjugation</keyword>
<organism evidence="12 13">
    <name type="scientific">Ophiocordyceps polyrhachis-furcata BCC 54312</name>
    <dbReference type="NCBI Taxonomy" id="1330021"/>
    <lineage>
        <taxon>Eukaryota</taxon>
        <taxon>Fungi</taxon>
        <taxon>Dikarya</taxon>
        <taxon>Ascomycota</taxon>
        <taxon>Pezizomycotina</taxon>
        <taxon>Sordariomycetes</taxon>
        <taxon>Hypocreomycetidae</taxon>
        <taxon>Hypocreales</taxon>
        <taxon>Ophiocordycipitaceae</taxon>
        <taxon>Ophiocordyceps</taxon>
    </lineage>
</organism>
<keyword evidence="4 10" id="KW-1003">Cell membrane</keyword>
<feature type="transmembrane region" description="Helical" evidence="10">
    <location>
        <begin position="611"/>
        <end position="630"/>
    </location>
</feature>